<dbReference type="Gene3D" id="1.10.287.810">
    <property type="entry name" value="Mitochondrial import inner membrane translocase subunit tim13 like domains"/>
    <property type="match status" value="1"/>
</dbReference>
<keyword evidence="1" id="KW-0653">Protein transport</keyword>
<feature type="compositionally biased region" description="Low complexity" evidence="2">
    <location>
        <begin position="37"/>
        <end position="46"/>
    </location>
</feature>
<comment type="caution">
    <text evidence="4">The sequence shown here is derived from an EMBL/GenBank/DDBJ whole genome shotgun (WGS) entry which is preliminary data.</text>
</comment>
<dbReference type="GO" id="GO:0005743">
    <property type="term" value="C:mitochondrial inner membrane"/>
    <property type="evidence" value="ECO:0007669"/>
    <property type="project" value="UniProtKB-SubCell"/>
</dbReference>
<keyword evidence="1" id="KW-0496">Mitochondrion</keyword>
<dbReference type="InterPro" id="IPR004217">
    <property type="entry name" value="Tim10-like"/>
</dbReference>
<dbReference type="Pfam" id="PF02953">
    <property type="entry name" value="zf-Tim10_DDP"/>
    <property type="match status" value="1"/>
</dbReference>
<evidence type="ECO:0000313" key="5">
    <source>
        <dbReference type="Proteomes" id="UP000275652"/>
    </source>
</evidence>
<comment type="function">
    <text evidence="1">Mitochondrial intermembrane chaperone that participates in the import and insertion of some multi-pass transmembrane proteins into the mitochondrial inner membrane. Also required for the transfer of beta-barrel precursors from the TOM complex to the sorting and assembly machinery (SAM complex) of the outer membrane. Acts as a chaperone-like protein that protects the hydrophobic precursors from aggregation and guide them through the mitochondrial intermembrane space.</text>
</comment>
<dbReference type="SUPFAM" id="SSF144122">
    <property type="entry name" value="Tim10-like"/>
    <property type="match status" value="1"/>
</dbReference>
<evidence type="ECO:0000256" key="2">
    <source>
        <dbReference type="SAM" id="MobiDB-lite"/>
    </source>
</evidence>
<keyword evidence="1" id="KW-0813">Transport</keyword>
<keyword evidence="1" id="KW-0472">Membrane</keyword>
<sequence>MSWFGLGGSSTPKEEPVSSYSDSSFSSLDEQPSTNYTSAVSSSGGTSVNDIIMEEQQKVLVQQAIAKITAIAWDKCSAAKPDTSLSSSEVTCMQNVASSYLDSSMFIIRKLNGGR</sequence>
<gene>
    <name evidence="4" type="ORF">DYB28_003558</name>
</gene>
<feature type="region of interest" description="Disordered" evidence="2">
    <location>
        <begin position="1"/>
        <end position="46"/>
    </location>
</feature>
<keyword evidence="1" id="KW-0811">Translocation</keyword>
<dbReference type="GO" id="GO:0015031">
    <property type="term" value="P:protein transport"/>
    <property type="evidence" value="ECO:0007669"/>
    <property type="project" value="UniProtKB-KW"/>
</dbReference>
<comment type="subcellular location">
    <subcellularLocation>
        <location evidence="1">Mitochondrion inner membrane</location>
        <topology evidence="1">Peripheral membrane protein</topology>
        <orientation evidence="1">Intermembrane side</orientation>
    </subcellularLocation>
</comment>
<evidence type="ECO:0000259" key="3">
    <source>
        <dbReference type="Pfam" id="PF02953"/>
    </source>
</evidence>
<comment type="similarity">
    <text evidence="1">Belongs to the small Tim family.</text>
</comment>
<accession>A0A9X8EAN0</accession>
<feature type="domain" description="Tim10-like" evidence="3">
    <location>
        <begin position="51"/>
        <end position="111"/>
    </location>
</feature>
<organism evidence="4 5">
    <name type="scientific">Aphanomyces astaci</name>
    <name type="common">Crayfish plague agent</name>
    <dbReference type="NCBI Taxonomy" id="112090"/>
    <lineage>
        <taxon>Eukaryota</taxon>
        <taxon>Sar</taxon>
        <taxon>Stramenopiles</taxon>
        <taxon>Oomycota</taxon>
        <taxon>Saprolegniomycetes</taxon>
        <taxon>Saprolegniales</taxon>
        <taxon>Verrucalvaceae</taxon>
        <taxon>Aphanomyces</taxon>
    </lineage>
</organism>
<name>A0A9X8EAN0_APHAT</name>
<dbReference type="AlphaFoldDB" id="A0A9X8EAN0"/>
<dbReference type="EMBL" id="QUTI01014500">
    <property type="protein sequence ID" value="RLO12065.1"/>
    <property type="molecule type" value="Genomic_DNA"/>
</dbReference>
<keyword evidence="1" id="KW-0999">Mitochondrion inner membrane</keyword>
<dbReference type="Proteomes" id="UP000275652">
    <property type="component" value="Unassembled WGS sequence"/>
</dbReference>
<protein>
    <recommendedName>
        <fullName evidence="1">Mitochondrial import inner membrane translocase subunit</fullName>
    </recommendedName>
</protein>
<feature type="compositionally biased region" description="Low complexity" evidence="2">
    <location>
        <begin position="18"/>
        <end position="27"/>
    </location>
</feature>
<keyword evidence="1" id="KW-1015">Disulfide bond</keyword>
<evidence type="ECO:0000256" key="1">
    <source>
        <dbReference type="RuleBase" id="RU367043"/>
    </source>
</evidence>
<comment type="subunit">
    <text evidence="1">Heterohexamer.</text>
</comment>
<keyword evidence="1" id="KW-0143">Chaperone</keyword>
<proteinExistence type="inferred from homology"/>
<evidence type="ECO:0000313" key="4">
    <source>
        <dbReference type="EMBL" id="RLO12065.1"/>
    </source>
</evidence>
<dbReference type="InterPro" id="IPR035427">
    <property type="entry name" value="Tim10-like_dom_sf"/>
</dbReference>
<reference evidence="4 5" key="1">
    <citation type="journal article" date="2018" name="J. Invertebr. Pathol.">
        <title>New genotyping method for the causative agent of crayfish plague (Aphanomyces astaci) based on whole genome data.</title>
        <authorList>
            <person name="Minardi D."/>
            <person name="Studholme D.J."/>
            <person name="van der Giezen M."/>
            <person name="Pretto T."/>
            <person name="Oidtmann B."/>
        </authorList>
    </citation>
    <scope>NUCLEOTIDE SEQUENCE [LARGE SCALE GENOMIC DNA]</scope>
    <source>
        <strain evidence="4 5">KB13</strain>
    </source>
</reference>
<comment type="domain">
    <text evidence="1">The twin CX3C motif contains 4 conserved Cys residues that form 2 disulfide bonds in the mitochondrial intermembrane space.</text>
</comment>